<name>A0A1I1GXN2_RUMAL</name>
<dbReference type="InterPro" id="IPR004785">
    <property type="entry name" value="RpiB"/>
</dbReference>
<feature type="binding site" evidence="4">
    <location>
        <position position="109"/>
    </location>
    <ligand>
        <name>D-ribulose 5-phosphate</name>
        <dbReference type="ChEBI" id="CHEBI:58121"/>
    </ligand>
</feature>
<reference evidence="5 6" key="1">
    <citation type="submission" date="2016-10" db="EMBL/GenBank/DDBJ databases">
        <authorList>
            <person name="de Groot N.N."/>
        </authorList>
    </citation>
    <scope>NUCLEOTIDE SEQUENCE [LARGE SCALE GENOMIC DNA]</scope>
    <source>
        <strain evidence="5 6">AR67</strain>
    </source>
</reference>
<keyword evidence="2 5" id="KW-0413">Isomerase</keyword>
<evidence type="ECO:0000256" key="1">
    <source>
        <dbReference type="ARBA" id="ARBA00008754"/>
    </source>
</evidence>
<dbReference type="Proteomes" id="UP000182192">
    <property type="component" value="Unassembled WGS sequence"/>
</dbReference>
<dbReference type="NCBIfam" id="NF004051">
    <property type="entry name" value="PRK05571.1"/>
    <property type="match status" value="1"/>
</dbReference>
<accession>A0A1I1GXN2</accession>
<dbReference type="PANTHER" id="PTHR43732:SF1">
    <property type="entry name" value="RIBOSE 5-PHOSPHATE ISOMERASE"/>
    <property type="match status" value="1"/>
</dbReference>
<evidence type="ECO:0000256" key="4">
    <source>
        <dbReference type="PIRSR" id="PIRSR005384-2"/>
    </source>
</evidence>
<feature type="binding site" evidence="4">
    <location>
        <begin position="8"/>
        <end position="9"/>
    </location>
    <ligand>
        <name>D-ribulose 5-phosphate</name>
        <dbReference type="ChEBI" id="CHEBI:58121"/>
    </ligand>
</feature>
<feature type="binding site" evidence="4">
    <location>
        <position position="132"/>
    </location>
    <ligand>
        <name>D-ribulose 5-phosphate</name>
        <dbReference type="ChEBI" id="CHEBI:58121"/>
    </ligand>
</feature>
<dbReference type="AlphaFoldDB" id="A0A1I1GXN2"/>
<dbReference type="RefSeq" id="WP_074960694.1">
    <property type="nucleotide sequence ID" value="NZ_FOKQ01000008.1"/>
</dbReference>
<feature type="binding site" evidence="4">
    <location>
        <position position="136"/>
    </location>
    <ligand>
        <name>D-ribulose 5-phosphate</name>
        <dbReference type="ChEBI" id="CHEBI:58121"/>
    </ligand>
</feature>
<comment type="similarity">
    <text evidence="1">Belongs to the LacAB/RpiB family.</text>
</comment>
<evidence type="ECO:0000256" key="2">
    <source>
        <dbReference type="ARBA" id="ARBA00023235"/>
    </source>
</evidence>
<dbReference type="SUPFAM" id="SSF89623">
    <property type="entry name" value="Ribose/Galactose isomerase RpiB/AlsB"/>
    <property type="match status" value="1"/>
</dbReference>
<dbReference type="eggNOG" id="COG0698">
    <property type="taxonomic scope" value="Bacteria"/>
</dbReference>
<evidence type="ECO:0000313" key="5">
    <source>
        <dbReference type="EMBL" id="SFC16275.1"/>
    </source>
</evidence>
<feature type="binding site" evidence="4">
    <location>
        <begin position="66"/>
        <end position="70"/>
    </location>
    <ligand>
        <name>D-ribulose 5-phosphate</name>
        <dbReference type="ChEBI" id="CHEBI:58121"/>
    </ligand>
</feature>
<dbReference type="OrthoDB" id="1778624at2"/>
<proteinExistence type="inferred from homology"/>
<dbReference type="NCBIfam" id="TIGR00689">
    <property type="entry name" value="rpiB_lacA_lacB"/>
    <property type="match status" value="1"/>
</dbReference>
<feature type="active site" description="Proton donor" evidence="3">
    <location>
        <position position="98"/>
    </location>
</feature>
<dbReference type="GO" id="GO:0016861">
    <property type="term" value="F:intramolecular oxidoreductase activity, interconverting aldoses and ketoses"/>
    <property type="evidence" value="ECO:0007669"/>
    <property type="project" value="UniProtKB-ARBA"/>
</dbReference>
<dbReference type="InterPro" id="IPR003500">
    <property type="entry name" value="RpiB_LacA_LacB"/>
</dbReference>
<feature type="active site" description="Proton acceptor" evidence="3">
    <location>
        <position position="65"/>
    </location>
</feature>
<dbReference type="Pfam" id="PF02502">
    <property type="entry name" value="LacAB_rpiB"/>
    <property type="match status" value="1"/>
</dbReference>
<dbReference type="EMBL" id="FOKQ01000008">
    <property type="protein sequence ID" value="SFC16275.1"/>
    <property type="molecule type" value="Genomic_DNA"/>
</dbReference>
<dbReference type="PANTHER" id="PTHR43732">
    <property type="entry name" value="RIBOSE 5-PHOSPHATE ISOMERASE-RELATED"/>
    <property type="match status" value="1"/>
</dbReference>
<dbReference type="InterPro" id="IPR051812">
    <property type="entry name" value="SPI_LacAB/RpiB"/>
</dbReference>
<sequence>MKLAIGCDHAGPELKKEVLAYLDEIGVDYVDLGVQEGEKCDYPDKAQEVCAKVTGGECELAVLICGTGIGMSMAANKVKGIRAACCSDYFSAKYTRAHNDANVLCIGARVVGAGLACELIKVFIDTPFEGGRHQRRVDKIHAIENV</sequence>
<organism evidence="5 6">
    <name type="scientific">Ruminococcus albus</name>
    <dbReference type="NCBI Taxonomy" id="1264"/>
    <lineage>
        <taxon>Bacteria</taxon>
        <taxon>Bacillati</taxon>
        <taxon>Bacillota</taxon>
        <taxon>Clostridia</taxon>
        <taxon>Eubacteriales</taxon>
        <taxon>Oscillospiraceae</taxon>
        <taxon>Ruminococcus</taxon>
    </lineage>
</organism>
<evidence type="ECO:0000313" key="6">
    <source>
        <dbReference type="Proteomes" id="UP000182192"/>
    </source>
</evidence>
<dbReference type="Gene3D" id="3.40.1400.10">
    <property type="entry name" value="Sugar-phosphate isomerase, RpiB/LacA/LacB"/>
    <property type="match status" value="1"/>
</dbReference>
<evidence type="ECO:0000256" key="3">
    <source>
        <dbReference type="PIRSR" id="PIRSR005384-1"/>
    </source>
</evidence>
<gene>
    <name evidence="5" type="ORF">SAMN02910406_01255</name>
</gene>
<dbReference type="PIRSF" id="PIRSF005384">
    <property type="entry name" value="RpiB_LacA_B"/>
    <property type="match status" value="1"/>
</dbReference>
<dbReference type="NCBIfam" id="TIGR01120">
    <property type="entry name" value="rpiB"/>
    <property type="match status" value="1"/>
</dbReference>
<dbReference type="GO" id="GO:0005975">
    <property type="term" value="P:carbohydrate metabolic process"/>
    <property type="evidence" value="ECO:0007669"/>
    <property type="project" value="InterPro"/>
</dbReference>
<dbReference type="InterPro" id="IPR036569">
    <property type="entry name" value="RpiB_LacA_LacB_sf"/>
</dbReference>
<feature type="binding site" evidence="4">
    <location>
        <position position="99"/>
    </location>
    <ligand>
        <name>D-ribulose 5-phosphate</name>
        <dbReference type="ChEBI" id="CHEBI:58121"/>
    </ligand>
</feature>
<protein>
    <submittedName>
        <fullName evidence="5">Ribose 5-phosphate isomerase B</fullName>
    </submittedName>
</protein>